<evidence type="ECO:0000256" key="3">
    <source>
        <dbReference type="ARBA" id="ARBA00023125"/>
    </source>
</evidence>
<dbReference type="SUPFAM" id="SSF88723">
    <property type="entry name" value="PIN domain-like"/>
    <property type="match status" value="1"/>
</dbReference>
<dbReference type="CDD" id="cd09860">
    <property type="entry name" value="PIN_T4-like"/>
    <property type="match status" value="1"/>
</dbReference>
<dbReference type="GO" id="GO:0003677">
    <property type="term" value="F:DNA binding"/>
    <property type="evidence" value="ECO:0007669"/>
    <property type="project" value="UniProtKB-KW"/>
</dbReference>
<protein>
    <submittedName>
        <fullName evidence="5">DNA polymerase-1</fullName>
    </submittedName>
</protein>
<name>A0A1H9MYU5_9HYPH</name>
<evidence type="ECO:0000256" key="1">
    <source>
        <dbReference type="ARBA" id="ARBA00022722"/>
    </source>
</evidence>
<dbReference type="InterPro" id="IPR036279">
    <property type="entry name" value="5-3_exonuclease_C_sf"/>
</dbReference>
<dbReference type="AlphaFoldDB" id="A0A1H9MYU5"/>
<dbReference type="SUPFAM" id="SSF47807">
    <property type="entry name" value="5' to 3' exonuclease, C-terminal subdomain"/>
    <property type="match status" value="1"/>
</dbReference>
<dbReference type="Pfam" id="PF01367">
    <property type="entry name" value="5_3_exonuc"/>
    <property type="match status" value="1"/>
</dbReference>
<dbReference type="PANTHER" id="PTHR42646">
    <property type="entry name" value="FLAP ENDONUCLEASE XNI"/>
    <property type="match status" value="1"/>
</dbReference>
<feature type="domain" description="5'-3' exonuclease" evidence="4">
    <location>
        <begin position="4"/>
        <end position="293"/>
    </location>
</feature>
<proteinExistence type="predicted"/>
<dbReference type="InterPro" id="IPR029060">
    <property type="entry name" value="PIN-like_dom_sf"/>
</dbReference>
<evidence type="ECO:0000313" key="5">
    <source>
        <dbReference type="EMBL" id="SER28649.1"/>
    </source>
</evidence>
<dbReference type="EMBL" id="FOFG01000014">
    <property type="protein sequence ID" value="SER28649.1"/>
    <property type="molecule type" value="Genomic_DNA"/>
</dbReference>
<gene>
    <name evidence="5" type="ORF">SAMN05216548_114105</name>
</gene>
<dbReference type="STRING" id="1855383.SAMN05216548_114105"/>
<dbReference type="InterPro" id="IPR020045">
    <property type="entry name" value="DNA_polI_H3TH"/>
</dbReference>
<dbReference type="GO" id="GO:0008409">
    <property type="term" value="F:5'-3' exonuclease activity"/>
    <property type="evidence" value="ECO:0007669"/>
    <property type="project" value="InterPro"/>
</dbReference>
<keyword evidence="6" id="KW-1185">Reference proteome</keyword>
<dbReference type="OrthoDB" id="9806424at2"/>
<dbReference type="RefSeq" id="WP_092498604.1">
    <property type="nucleotide sequence ID" value="NZ_FOFG01000014.1"/>
</dbReference>
<dbReference type="Pfam" id="PF02739">
    <property type="entry name" value="5_3_exonuc_N"/>
    <property type="match status" value="1"/>
</dbReference>
<dbReference type="GO" id="GO:0033567">
    <property type="term" value="P:DNA replication, Okazaki fragment processing"/>
    <property type="evidence" value="ECO:0007669"/>
    <property type="project" value="InterPro"/>
</dbReference>
<organism evidence="5 6">
    <name type="scientific">Faunimonas pinastri</name>
    <dbReference type="NCBI Taxonomy" id="1855383"/>
    <lineage>
        <taxon>Bacteria</taxon>
        <taxon>Pseudomonadati</taxon>
        <taxon>Pseudomonadota</taxon>
        <taxon>Alphaproteobacteria</taxon>
        <taxon>Hyphomicrobiales</taxon>
        <taxon>Afifellaceae</taxon>
        <taxon>Faunimonas</taxon>
    </lineage>
</organism>
<dbReference type="Gene3D" id="1.10.150.20">
    <property type="entry name" value="5' to 3' exonuclease, C-terminal subdomain"/>
    <property type="match status" value="1"/>
</dbReference>
<dbReference type="SMART" id="SM00279">
    <property type="entry name" value="HhH2"/>
    <property type="match status" value="1"/>
</dbReference>
<reference evidence="5 6" key="1">
    <citation type="submission" date="2016-10" db="EMBL/GenBank/DDBJ databases">
        <authorList>
            <person name="de Groot N.N."/>
        </authorList>
    </citation>
    <scope>NUCLEOTIDE SEQUENCE [LARGE SCALE GENOMIC DNA]</scope>
    <source>
        <strain evidence="5 6">A52C2</strain>
    </source>
</reference>
<dbReference type="PANTHER" id="PTHR42646:SF2">
    <property type="entry name" value="5'-3' EXONUCLEASE FAMILY PROTEIN"/>
    <property type="match status" value="1"/>
</dbReference>
<keyword evidence="1" id="KW-0540">Nuclease</keyword>
<dbReference type="GO" id="GO:0017108">
    <property type="term" value="F:5'-flap endonuclease activity"/>
    <property type="evidence" value="ECO:0007669"/>
    <property type="project" value="InterPro"/>
</dbReference>
<accession>A0A1H9MYU5</accession>
<evidence type="ECO:0000259" key="4">
    <source>
        <dbReference type="SMART" id="SM00475"/>
    </source>
</evidence>
<dbReference type="InterPro" id="IPR002421">
    <property type="entry name" value="5-3_exonuclease"/>
</dbReference>
<dbReference type="Gene3D" id="3.40.50.1010">
    <property type="entry name" value="5'-nuclease"/>
    <property type="match status" value="1"/>
</dbReference>
<evidence type="ECO:0000313" key="6">
    <source>
        <dbReference type="Proteomes" id="UP000199647"/>
    </source>
</evidence>
<keyword evidence="2" id="KW-0378">Hydrolase</keyword>
<dbReference type="Proteomes" id="UP000199647">
    <property type="component" value="Unassembled WGS sequence"/>
</dbReference>
<dbReference type="SMART" id="SM00475">
    <property type="entry name" value="53EXOc"/>
    <property type="match status" value="1"/>
</dbReference>
<keyword evidence="3" id="KW-0238">DNA-binding</keyword>
<dbReference type="InterPro" id="IPR020046">
    <property type="entry name" value="5-3_exonucl_a-hlix_arch_N"/>
</dbReference>
<dbReference type="InterPro" id="IPR038969">
    <property type="entry name" value="FEN"/>
</dbReference>
<evidence type="ECO:0000256" key="2">
    <source>
        <dbReference type="ARBA" id="ARBA00022801"/>
    </source>
</evidence>
<dbReference type="CDD" id="cd09898">
    <property type="entry name" value="H3TH_53EXO"/>
    <property type="match status" value="1"/>
</dbReference>
<sequence length="331" mass="36715">MTNGYLLIDGNNIGFAAAATKKLTVGEMEVQAVFGFMRAIRMAVARYPLLKPVVLWDGVSWRKHFYEEYKAGRDAPADTPAAKAQLALRKGYKVQRPLILKGLKHLGVSQLAAMNLEADDLAAILARRYAAQGKKVLMLSGDKDWIQLIQPNVSWFDPQRGELLTLNTLEKKLGYDPAKKRIVVCNGKDEIDGWMGVPSPRAWLEIKALMGDASDEIPGVGGIGEKGAIELLRTYGSVVSFRNQVLDRTIDAAKLPKKLRDFAEQEEKHFIFTRNMTLMDLNSPDIPAPARLKLTAGSLERDDFASFCSELSFKSILTDIDGWCEPFARAA</sequence>
<dbReference type="InterPro" id="IPR008918">
    <property type="entry name" value="HhH2"/>
</dbReference>